<dbReference type="Gene3D" id="2.60.260.20">
    <property type="entry name" value="Urease metallochaperone UreE, N-terminal domain"/>
    <property type="match status" value="2"/>
</dbReference>
<dbReference type="CDD" id="cd06257">
    <property type="entry name" value="DnaJ"/>
    <property type="match status" value="1"/>
</dbReference>
<protein>
    <submittedName>
        <fullName evidence="4">DnaJ domain-containing protein</fullName>
    </submittedName>
</protein>
<dbReference type="CDD" id="cd10747">
    <property type="entry name" value="DnaJ_C"/>
    <property type="match status" value="1"/>
</dbReference>
<dbReference type="PANTHER" id="PTHR43096:SF52">
    <property type="entry name" value="DNAJ HOMOLOG 1, MITOCHONDRIAL-RELATED"/>
    <property type="match status" value="1"/>
</dbReference>
<dbReference type="InterPro" id="IPR008971">
    <property type="entry name" value="HSP40/DnaJ_pept-bd"/>
</dbReference>
<feature type="domain" description="J" evidence="3">
    <location>
        <begin position="5"/>
        <end position="69"/>
    </location>
</feature>
<organism evidence="4 5">
    <name type="scientific">Pelomonas cellulosilytica</name>
    <dbReference type="NCBI Taxonomy" id="2906762"/>
    <lineage>
        <taxon>Bacteria</taxon>
        <taxon>Pseudomonadati</taxon>
        <taxon>Pseudomonadota</taxon>
        <taxon>Betaproteobacteria</taxon>
        <taxon>Burkholderiales</taxon>
        <taxon>Sphaerotilaceae</taxon>
        <taxon>Roseateles</taxon>
    </lineage>
</organism>
<name>A0ABS8XU98_9BURK</name>
<feature type="region of interest" description="Disordered" evidence="2">
    <location>
        <begin position="74"/>
        <end position="139"/>
    </location>
</feature>
<dbReference type="RefSeq" id="WP_233371325.1">
    <property type="nucleotide sequence ID" value="NZ_JAJTWU010000003.1"/>
</dbReference>
<dbReference type="PROSITE" id="PS00636">
    <property type="entry name" value="DNAJ_1"/>
    <property type="match status" value="1"/>
</dbReference>
<dbReference type="PROSITE" id="PS50076">
    <property type="entry name" value="DNAJ_2"/>
    <property type="match status" value="1"/>
</dbReference>
<comment type="caution">
    <text evidence="4">The sequence shown here is derived from an EMBL/GenBank/DDBJ whole genome shotgun (WGS) entry which is preliminary data.</text>
</comment>
<evidence type="ECO:0000256" key="1">
    <source>
        <dbReference type="ARBA" id="ARBA00023186"/>
    </source>
</evidence>
<keyword evidence="5" id="KW-1185">Reference proteome</keyword>
<gene>
    <name evidence="4" type="ORF">LXT13_08070</name>
</gene>
<reference evidence="4 5" key="1">
    <citation type="submission" date="2021-12" db="EMBL/GenBank/DDBJ databases">
        <title>Genome seq of P8.</title>
        <authorList>
            <person name="Seo T."/>
        </authorList>
    </citation>
    <scope>NUCLEOTIDE SEQUENCE [LARGE SCALE GENOMIC DNA]</scope>
    <source>
        <strain evidence="4 5">P8</strain>
    </source>
</reference>
<sequence>MEFKDYYATLGVQRDANQDEIKRAYRKLARKYHPDVSKEADAEARFKEVAEAHEALIDPERRAAYDDISQRHARGETFEPPPGWDGGFEFSGRGGAGPRGRQAPSAEDFSAFFESNFGRGGPGVRPADGGRRQAPGGDHHAKVMIDLEDSYRGASRTISLRVPVVDARGHVALHDRQLEVNIPPGVCEGQHLRLAGQGGPGHGGEPAGDLYLEIALKPHPQFRVDGRNVYVDLPVSPWEAALGATVAAPTPSGEVHLTVPAGSTQGRKLRLKGRGLPGKPPGDLYAVLTLTLPRAGSDAAQAAYAALRVAFPDFDPRVAQEG</sequence>
<dbReference type="InterPro" id="IPR036869">
    <property type="entry name" value="J_dom_sf"/>
</dbReference>
<proteinExistence type="predicted"/>
<keyword evidence="1" id="KW-0143">Chaperone</keyword>
<evidence type="ECO:0000313" key="4">
    <source>
        <dbReference type="EMBL" id="MCE4554401.1"/>
    </source>
</evidence>
<accession>A0ABS8XU98</accession>
<dbReference type="InterPro" id="IPR001623">
    <property type="entry name" value="DnaJ_domain"/>
</dbReference>
<dbReference type="SUPFAM" id="SSF46565">
    <property type="entry name" value="Chaperone J-domain"/>
    <property type="match status" value="1"/>
</dbReference>
<dbReference type="EMBL" id="JAJTWU010000003">
    <property type="protein sequence ID" value="MCE4554401.1"/>
    <property type="molecule type" value="Genomic_DNA"/>
</dbReference>
<dbReference type="SMART" id="SM00271">
    <property type="entry name" value="DnaJ"/>
    <property type="match status" value="1"/>
</dbReference>
<dbReference type="SUPFAM" id="SSF49493">
    <property type="entry name" value="HSP40/DnaJ peptide-binding domain"/>
    <property type="match status" value="2"/>
</dbReference>
<dbReference type="InterPro" id="IPR002939">
    <property type="entry name" value="DnaJ_C"/>
</dbReference>
<evidence type="ECO:0000259" key="3">
    <source>
        <dbReference type="PROSITE" id="PS50076"/>
    </source>
</evidence>
<evidence type="ECO:0000313" key="5">
    <source>
        <dbReference type="Proteomes" id="UP001200741"/>
    </source>
</evidence>
<evidence type="ECO:0000256" key="2">
    <source>
        <dbReference type="SAM" id="MobiDB-lite"/>
    </source>
</evidence>
<dbReference type="Pfam" id="PF01556">
    <property type="entry name" value="DnaJ_C"/>
    <property type="match status" value="1"/>
</dbReference>
<dbReference type="PRINTS" id="PR00625">
    <property type="entry name" value="JDOMAIN"/>
</dbReference>
<dbReference type="InterPro" id="IPR018253">
    <property type="entry name" value="DnaJ_domain_CS"/>
</dbReference>
<dbReference type="Pfam" id="PF00226">
    <property type="entry name" value="DnaJ"/>
    <property type="match status" value="1"/>
</dbReference>
<dbReference type="PANTHER" id="PTHR43096">
    <property type="entry name" value="DNAJ HOMOLOG 1, MITOCHONDRIAL-RELATED"/>
    <property type="match status" value="1"/>
</dbReference>
<dbReference type="Proteomes" id="UP001200741">
    <property type="component" value="Unassembled WGS sequence"/>
</dbReference>
<dbReference type="Gene3D" id="1.10.287.110">
    <property type="entry name" value="DnaJ domain"/>
    <property type="match status" value="1"/>
</dbReference>